<sequence>MNWAWANSIDQLWRQPSFPIWLTIAAAGFFAIILFITLLRAQKSVANGALAVIALLAIATAAAATIRGLAPGEAGTRLAMGSPPAAAAVPALACLDELAGEAVLAGCEKQLFGSPDTIAAAVAATASRLVRLGAAGDGAAATPELERLRRSLERDRYGLVAYVLMARDHCQANECAAYKMLTNHDQIAANMDQRVYEGLVVRYASSWNSPAITASAASAVAALPPSLPTGKPTTADFPTSASIPPVNIMTPEPTASAKPATPAANAASAAPGAANAQAAVRPAPKKPAAPKPRPAAPVQLAPAQPAPAEAGAEQ</sequence>
<feature type="transmembrane region" description="Helical" evidence="2">
    <location>
        <begin position="48"/>
        <end position="70"/>
    </location>
</feature>
<comment type="caution">
    <text evidence="3">The sequence shown here is derived from an EMBL/GenBank/DDBJ whole genome shotgun (WGS) entry which is preliminary data.</text>
</comment>
<keyword evidence="2" id="KW-1133">Transmembrane helix</keyword>
<proteinExistence type="predicted"/>
<evidence type="ECO:0000313" key="3">
    <source>
        <dbReference type="EMBL" id="MBB5047152.1"/>
    </source>
</evidence>
<dbReference type="Proteomes" id="UP000542353">
    <property type="component" value="Unassembled WGS sequence"/>
</dbReference>
<reference evidence="3 4" key="1">
    <citation type="submission" date="2020-08" db="EMBL/GenBank/DDBJ databases">
        <title>Genomic Encyclopedia of Type Strains, Phase IV (KMG-IV): sequencing the most valuable type-strain genomes for metagenomic binning, comparative biology and taxonomic classification.</title>
        <authorList>
            <person name="Goeker M."/>
        </authorList>
    </citation>
    <scope>NUCLEOTIDE SEQUENCE [LARGE SCALE GENOMIC DNA]</scope>
    <source>
        <strain evidence="3 4">DSM 12706</strain>
    </source>
</reference>
<protein>
    <submittedName>
        <fullName evidence="3">Uncharacterized protein</fullName>
    </submittedName>
</protein>
<feature type="compositionally biased region" description="Low complexity" evidence="1">
    <location>
        <begin position="296"/>
        <end position="314"/>
    </location>
</feature>
<dbReference type="RefSeq" id="WP_184256715.1">
    <property type="nucleotide sequence ID" value="NZ_JACHIH010000009.1"/>
</dbReference>
<name>A0A7W7Z360_9BRAD</name>
<evidence type="ECO:0000313" key="4">
    <source>
        <dbReference type="Proteomes" id="UP000542353"/>
    </source>
</evidence>
<accession>A0A7W7Z360</accession>
<dbReference type="EMBL" id="JACHIH010000009">
    <property type="protein sequence ID" value="MBB5047152.1"/>
    <property type="molecule type" value="Genomic_DNA"/>
</dbReference>
<evidence type="ECO:0000256" key="2">
    <source>
        <dbReference type="SAM" id="Phobius"/>
    </source>
</evidence>
<feature type="compositionally biased region" description="Low complexity" evidence="1">
    <location>
        <begin position="251"/>
        <end position="282"/>
    </location>
</feature>
<keyword evidence="2" id="KW-0812">Transmembrane</keyword>
<organism evidence="3 4">
    <name type="scientific">Rhodopseudomonas rhenobacensis</name>
    <dbReference type="NCBI Taxonomy" id="87461"/>
    <lineage>
        <taxon>Bacteria</taxon>
        <taxon>Pseudomonadati</taxon>
        <taxon>Pseudomonadota</taxon>
        <taxon>Alphaproteobacteria</taxon>
        <taxon>Hyphomicrobiales</taxon>
        <taxon>Nitrobacteraceae</taxon>
        <taxon>Rhodopseudomonas</taxon>
    </lineage>
</organism>
<feature type="compositionally biased region" description="Pro residues" evidence="1">
    <location>
        <begin position="285"/>
        <end position="295"/>
    </location>
</feature>
<feature type="region of interest" description="Disordered" evidence="1">
    <location>
        <begin position="250"/>
        <end position="314"/>
    </location>
</feature>
<evidence type="ECO:0000256" key="1">
    <source>
        <dbReference type="SAM" id="MobiDB-lite"/>
    </source>
</evidence>
<keyword evidence="2" id="KW-0472">Membrane</keyword>
<gene>
    <name evidence="3" type="ORF">HNR60_001904</name>
</gene>
<dbReference type="AlphaFoldDB" id="A0A7W7Z360"/>
<keyword evidence="4" id="KW-1185">Reference proteome</keyword>
<feature type="transmembrane region" description="Helical" evidence="2">
    <location>
        <begin position="20"/>
        <end position="41"/>
    </location>
</feature>